<gene>
    <name evidence="4" type="primary">infC</name>
    <name evidence="8" type="ORF">CAY53_06530</name>
</gene>
<evidence type="ECO:0000259" key="6">
    <source>
        <dbReference type="Pfam" id="PF00707"/>
    </source>
</evidence>
<evidence type="ECO:0000313" key="8">
    <source>
        <dbReference type="EMBL" id="AVD71183.1"/>
    </source>
</evidence>
<dbReference type="KEGG" id="deo:CAY53_06530"/>
<keyword evidence="3 4" id="KW-0648">Protein biosynthesis</keyword>
<dbReference type="FunFam" id="3.30.110.10:FF:000001">
    <property type="entry name" value="Translation initiation factor IF-3"/>
    <property type="match status" value="1"/>
</dbReference>
<name>A0A2L1GNC7_9BACT</name>
<dbReference type="GO" id="GO:0005829">
    <property type="term" value="C:cytosol"/>
    <property type="evidence" value="ECO:0007669"/>
    <property type="project" value="TreeGrafter"/>
</dbReference>
<dbReference type="SUPFAM" id="SSF54364">
    <property type="entry name" value="Translation initiation factor IF3, N-terminal domain"/>
    <property type="match status" value="1"/>
</dbReference>
<keyword evidence="2 4" id="KW-0396">Initiation factor</keyword>
<organism evidence="8 9">
    <name type="scientific">Desulfobulbus oralis</name>
    <dbReference type="NCBI Taxonomy" id="1986146"/>
    <lineage>
        <taxon>Bacteria</taxon>
        <taxon>Pseudomonadati</taxon>
        <taxon>Thermodesulfobacteriota</taxon>
        <taxon>Desulfobulbia</taxon>
        <taxon>Desulfobulbales</taxon>
        <taxon>Desulfobulbaceae</taxon>
        <taxon>Desulfobulbus</taxon>
    </lineage>
</organism>
<accession>A0A2L1GNC7</accession>
<dbReference type="InterPro" id="IPR036787">
    <property type="entry name" value="T_IF-3_N_sf"/>
</dbReference>
<keyword evidence="9" id="KW-1185">Reference proteome</keyword>
<dbReference type="GO" id="GO:0032790">
    <property type="term" value="P:ribosome disassembly"/>
    <property type="evidence" value="ECO:0007669"/>
    <property type="project" value="TreeGrafter"/>
</dbReference>
<proteinExistence type="inferred from homology"/>
<dbReference type="Gene3D" id="3.30.110.10">
    <property type="entry name" value="Translation initiation factor 3 (IF-3), C-terminal domain"/>
    <property type="match status" value="1"/>
</dbReference>
<keyword evidence="4" id="KW-0963">Cytoplasm</keyword>
<comment type="similarity">
    <text evidence="1 4">Belongs to the IF-3 family.</text>
</comment>
<dbReference type="GO" id="GO:0003743">
    <property type="term" value="F:translation initiation factor activity"/>
    <property type="evidence" value="ECO:0007669"/>
    <property type="project" value="UniProtKB-UniRule"/>
</dbReference>
<dbReference type="FunFam" id="3.10.20.80:FF:000001">
    <property type="entry name" value="Translation initiation factor IF-3"/>
    <property type="match status" value="1"/>
</dbReference>
<comment type="subcellular location">
    <subcellularLocation>
        <location evidence="4">Cytoplasm</location>
    </subcellularLocation>
</comment>
<dbReference type="Proteomes" id="UP000239867">
    <property type="component" value="Chromosome"/>
</dbReference>
<dbReference type="InterPro" id="IPR001288">
    <property type="entry name" value="Translation_initiation_fac_3"/>
</dbReference>
<evidence type="ECO:0000256" key="4">
    <source>
        <dbReference type="HAMAP-Rule" id="MF_00080"/>
    </source>
</evidence>
<evidence type="ECO:0000256" key="1">
    <source>
        <dbReference type="ARBA" id="ARBA00005439"/>
    </source>
</evidence>
<dbReference type="GO" id="GO:0043022">
    <property type="term" value="F:ribosome binding"/>
    <property type="evidence" value="ECO:0007669"/>
    <property type="project" value="UniProtKB-ARBA"/>
</dbReference>
<feature type="domain" description="Translation initiation factor 3 C-terminal" evidence="6">
    <location>
        <begin position="95"/>
        <end position="181"/>
    </location>
</feature>
<dbReference type="Pfam" id="PF05198">
    <property type="entry name" value="IF3_N"/>
    <property type="match status" value="1"/>
</dbReference>
<dbReference type="AlphaFoldDB" id="A0A2L1GNC7"/>
<dbReference type="InterPro" id="IPR019815">
    <property type="entry name" value="Translation_initiation_fac_3_C"/>
</dbReference>
<dbReference type="NCBIfam" id="TIGR00168">
    <property type="entry name" value="infC"/>
    <property type="match status" value="1"/>
</dbReference>
<evidence type="ECO:0000313" key="9">
    <source>
        <dbReference type="Proteomes" id="UP000239867"/>
    </source>
</evidence>
<dbReference type="InterPro" id="IPR036788">
    <property type="entry name" value="T_IF-3_C_sf"/>
</dbReference>
<comment type="function">
    <text evidence="4">IF-3 binds to the 30S ribosomal subunit and shifts the equilibrium between 70S ribosomes and their 50S and 30S subunits in favor of the free subunits, thus enhancing the availability of 30S subunits on which protein synthesis initiation begins.</text>
</comment>
<dbReference type="PANTHER" id="PTHR10938:SF0">
    <property type="entry name" value="TRANSLATION INITIATION FACTOR IF-3, MITOCHONDRIAL"/>
    <property type="match status" value="1"/>
</dbReference>
<evidence type="ECO:0000256" key="2">
    <source>
        <dbReference type="ARBA" id="ARBA00022540"/>
    </source>
</evidence>
<dbReference type="InterPro" id="IPR019814">
    <property type="entry name" value="Translation_initiation_fac_3_N"/>
</dbReference>
<dbReference type="Pfam" id="PF00707">
    <property type="entry name" value="IF3_C"/>
    <property type="match status" value="1"/>
</dbReference>
<evidence type="ECO:0000256" key="3">
    <source>
        <dbReference type="ARBA" id="ARBA00022917"/>
    </source>
</evidence>
<dbReference type="SUPFAM" id="SSF55200">
    <property type="entry name" value="Translation initiation factor IF3, C-terminal domain"/>
    <property type="match status" value="1"/>
</dbReference>
<comment type="subunit">
    <text evidence="4">Monomer.</text>
</comment>
<evidence type="ECO:0000256" key="5">
    <source>
        <dbReference type="NCBIfam" id="TIGR00168"/>
    </source>
</evidence>
<evidence type="ECO:0000259" key="7">
    <source>
        <dbReference type="Pfam" id="PF05198"/>
    </source>
</evidence>
<protein>
    <recommendedName>
        <fullName evidence="4 5">Translation initiation factor IF-3</fullName>
    </recommendedName>
</protein>
<reference evidence="8 9" key="1">
    <citation type="journal article" date="2018" name="MBio">
        <title>Insights into the evolution of host association through the isolation and characterization of a novel human periodontal pathobiont, Desulfobulbus oralis.</title>
        <authorList>
            <person name="Cross K.L."/>
            <person name="Chirania P."/>
            <person name="Xiong W."/>
            <person name="Beall C.J."/>
            <person name="Elkins J.G."/>
            <person name="Giannone R.J."/>
            <person name="Griffen A.L."/>
            <person name="Guss A.M."/>
            <person name="Hettich R.L."/>
            <person name="Joshi S.S."/>
            <person name="Mokrzan E.M."/>
            <person name="Martin R.K."/>
            <person name="Zhulin I.B."/>
            <person name="Leys E.J."/>
            <person name="Podar M."/>
        </authorList>
    </citation>
    <scope>NUCLEOTIDE SEQUENCE [LARGE SCALE GENOMIC DNA]</scope>
    <source>
        <strain evidence="8 9">ORNL</strain>
    </source>
</reference>
<dbReference type="HAMAP" id="MF_00080">
    <property type="entry name" value="IF_3"/>
    <property type="match status" value="1"/>
</dbReference>
<dbReference type="Gene3D" id="3.10.20.80">
    <property type="entry name" value="Translation initiation factor 3 (IF-3), N-terminal domain"/>
    <property type="match status" value="1"/>
</dbReference>
<dbReference type="EMBL" id="CP021255">
    <property type="protein sequence ID" value="AVD71183.1"/>
    <property type="molecule type" value="Genomic_DNA"/>
</dbReference>
<dbReference type="PANTHER" id="PTHR10938">
    <property type="entry name" value="TRANSLATION INITIATION FACTOR IF-3"/>
    <property type="match status" value="1"/>
</dbReference>
<feature type="domain" description="Translation initiation factor 3 N-terminal" evidence="7">
    <location>
        <begin position="19"/>
        <end position="88"/>
    </location>
</feature>
<sequence>MKKRGPKKTADDQDLKIRVNEEITYREVRLIGPEGGQLGIVSAREALAMAHEQHLDLVEVSDKADPPVCRIMNYDKFRYELKKKQQEARKKQTTIETREIKFRPKTEEHDLNFKLRKIKEFLEEKNKVKVTMRFRGREIVYAETLGLEALQNIADMLRDDCSILQEPKMEGRQLVMFVGPKT</sequence>
<dbReference type="GO" id="GO:0016020">
    <property type="term" value="C:membrane"/>
    <property type="evidence" value="ECO:0007669"/>
    <property type="project" value="TreeGrafter"/>
</dbReference>